<sequence>MVSITIDNIVSIANNVQLQVVPGMVSGPLSTLAMVNMSQLVLAQKFAGDMVVALLTLRDIYGNNGTTSYGFQGWNTSAKVMLISDQGIVVNMAISSGVGVVNATAIVTSVGLYVVSAFLGSSQNNLQGSGKFMFEVIPNTNSSAGTMFYIPN</sequence>
<evidence type="ECO:0000313" key="2">
    <source>
        <dbReference type="Proteomes" id="UP001497522"/>
    </source>
</evidence>
<proteinExistence type="predicted"/>
<dbReference type="Proteomes" id="UP001497522">
    <property type="component" value="Chromosome 14"/>
</dbReference>
<protein>
    <submittedName>
        <fullName evidence="1">Uncharacterized protein</fullName>
    </submittedName>
</protein>
<dbReference type="EMBL" id="OZ023715">
    <property type="protein sequence ID" value="CAK9864303.1"/>
    <property type="molecule type" value="Genomic_DNA"/>
</dbReference>
<name>A0ABP1AP04_9BRYO</name>
<reference evidence="1" key="1">
    <citation type="submission" date="2024-03" db="EMBL/GenBank/DDBJ databases">
        <authorList>
            <consortium name="ELIXIR-Norway"/>
            <consortium name="Elixir Norway"/>
        </authorList>
    </citation>
    <scope>NUCLEOTIDE SEQUENCE</scope>
</reference>
<organism evidence="1 2">
    <name type="scientific">Sphagnum jensenii</name>
    <dbReference type="NCBI Taxonomy" id="128206"/>
    <lineage>
        <taxon>Eukaryota</taxon>
        <taxon>Viridiplantae</taxon>
        <taxon>Streptophyta</taxon>
        <taxon>Embryophyta</taxon>
        <taxon>Bryophyta</taxon>
        <taxon>Sphagnophytina</taxon>
        <taxon>Sphagnopsida</taxon>
        <taxon>Sphagnales</taxon>
        <taxon>Sphagnaceae</taxon>
        <taxon>Sphagnum</taxon>
    </lineage>
</organism>
<accession>A0ABP1AP04</accession>
<evidence type="ECO:0000313" key="1">
    <source>
        <dbReference type="EMBL" id="CAK9864303.1"/>
    </source>
</evidence>
<gene>
    <name evidence="1" type="ORF">CSSPJE1EN2_LOCUS7298</name>
</gene>
<keyword evidence="2" id="KW-1185">Reference proteome</keyword>